<dbReference type="EMBL" id="JAEKNN010000016">
    <property type="protein sequence ID" value="MBJ7608500.1"/>
    <property type="molecule type" value="Genomic_DNA"/>
</dbReference>
<dbReference type="Gene3D" id="1.10.645.10">
    <property type="entry name" value="Cytochrome-c3 Hydrogenase, chain B"/>
    <property type="match status" value="1"/>
</dbReference>
<evidence type="ECO:0000313" key="1">
    <source>
        <dbReference type="EMBL" id="MBJ7608500.1"/>
    </source>
</evidence>
<dbReference type="Proteomes" id="UP000614410">
    <property type="component" value="Unassembled WGS sequence"/>
</dbReference>
<dbReference type="InterPro" id="IPR029014">
    <property type="entry name" value="NiFe-Hase_large"/>
</dbReference>
<name>A0A934KM57_9BACT</name>
<dbReference type="AlphaFoldDB" id="A0A934KM57"/>
<evidence type="ECO:0000313" key="2">
    <source>
        <dbReference type="Proteomes" id="UP000614410"/>
    </source>
</evidence>
<gene>
    <name evidence="1" type="ORF">JF887_03585</name>
</gene>
<accession>A0A934KM57</accession>
<proteinExistence type="predicted"/>
<feature type="non-terminal residue" evidence="1">
    <location>
        <position position="54"/>
    </location>
</feature>
<protein>
    <submittedName>
        <fullName evidence="1">Uncharacterized protein</fullName>
    </submittedName>
</protein>
<reference evidence="1 2" key="1">
    <citation type="submission" date="2020-10" db="EMBL/GenBank/DDBJ databases">
        <title>Ca. Dormibacterota MAGs.</title>
        <authorList>
            <person name="Montgomery K."/>
        </authorList>
    </citation>
    <scope>NUCLEOTIDE SEQUENCE [LARGE SCALE GENOMIC DNA]</scope>
    <source>
        <strain evidence="1">Mitchell_Peninsula_5</strain>
    </source>
</reference>
<comment type="caution">
    <text evidence="1">The sequence shown here is derived from an EMBL/GenBank/DDBJ whole genome shotgun (WGS) entry which is preliminary data.</text>
</comment>
<sequence>MATLMEKGAPKAGTLTEVSWDPITRIVGSLGIFTKIDFANRVVADCRSTSSIFR</sequence>
<organism evidence="1 2">
    <name type="scientific">Candidatus Amunia macphersoniae</name>
    <dbReference type="NCBI Taxonomy" id="3127014"/>
    <lineage>
        <taxon>Bacteria</taxon>
        <taxon>Bacillati</taxon>
        <taxon>Candidatus Dormiibacterota</taxon>
        <taxon>Candidatus Dormibacteria</taxon>
        <taxon>Candidatus Aeolococcales</taxon>
        <taxon>Candidatus Aeolococcaceae</taxon>
        <taxon>Candidatus Amunia</taxon>
    </lineage>
</organism>